<name>A0A3B1BUS4_9ZZZZ</name>
<sequence length="190" mass="21976">MLGKAKIDFREVEYTRIMAYSRAQPNDETYACMLTSWQQGAGVMADDFGLGARCFAELFDCHFPGLNQHSLNIPERKNDPLRNDEREEVYKLLMAYRANASRSEIWMANIVAVACQGSDHLWQDMGLWSRTQLSELLNRNFPELAHKNINNMKWKKFLYKQLCSTEGIYTCRAPSCEVCTDYTRCFAAED</sequence>
<evidence type="ECO:0000313" key="1">
    <source>
        <dbReference type="EMBL" id="VAX10095.1"/>
    </source>
</evidence>
<dbReference type="AlphaFoldDB" id="A0A3B1BUS4"/>
<accession>A0A3B1BUS4</accession>
<protein>
    <submittedName>
        <fullName evidence="1">Nitrogenase FeMo-cofactor synthesis molybdenum delivery protein NifQ</fullName>
    </submittedName>
</protein>
<dbReference type="EMBL" id="UOFY01000045">
    <property type="protein sequence ID" value="VAX10095.1"/>
    <property type="molecule type" value="Genomic_DNA"/>
</dbReference>
<dbReference type="Pfam" id="PF04891">
    <property type="entry name" value="NifQ"/>
    <property type="match status" value="1"/>
</dbReference>
<organism evidence="1">
    <name type="scientific">hydrothermal vent metagenome</name>
    <dbReference type="NCBI Taxonomy" id="652676"/>
    <lineage>
        <taxon>unclassified sequences</taxon>
        <taxon>metagenomes</taxon>
        <taxon>ecological metagenomes</taxon>
    </lineage>
</organism>
<dbReference type="InterPro" id="IPR006975">
    <property type="entry name" value="NifQ"/>
</dbReference>
<dbReference type="GO" id="GO:0030151">
    <property type="term" value="F:molybdenum ion binding"/>
    <property type="evidence" value="ECO:0007669"/>
    <property type="project" value="InterPro"/>
</dbReference>
<gene>
    <name evidence="1" type="ORF">MNBD_GAMMA25-1767</name>
</gene>
<proteinExistence type="predicted"/>
<dbReference type="GO" id="GO:0009399">
    <property type="term" value="P:nitrogen fixation"/>
    <property type="evidence" value="ECO:0007669"/>
    <property type="project" value="InterPro"/>
</dbReference>
<reference evidence="1" key="1">
    <citation type="submission" date="2018-06" db="EMBL/GenBank/DDBJ databases">
        <authorList>
            <person name="Zhirakovskaya E."/>
        </authorList>
    </citation>
    <scope>NUCLEOTIDE SEQUENCE</scope>
</reference>